<evidence type="ECO:0000313" key="2">
    <source>
        <dbReference type="Proteomes" id="UP000030661"/>
    </source>
</evidence>
<proteinExistence type="predicted"/>
<protein>
    <recommendedName>
        <fullName evidence="3">DUF3368 domain-containing protein</fullName>
    </recommendedName>
</protein>
<keyword evidence="2" id="KW-1185">Reference proteome</keyword>
<dbReference type="Proteomes" id="UP000030661">
    <property type="component" value="Unassembled WGS sequence"/>
</dbReference>
<dbReference type="InterPro" id="IPR021799">
    <property type="entry name" value="PIN-like_prokaryotic"/>
</dbReference>
<dbReference type="PANTHER" id="PTHR39550:SF1">
    <property type="entry name" value="SLL0658 PROTEIN"/>
    <property type="match status" value="1"/>
</dbReference>
<organism evidence="1 2">
    <name type="scientific">Vecturithrix granuli</name>
    <dbReference type="NCBI Taxonomy" id="1499967"/>
    <lineage>
        <taxon>Bacteria</taxon>
        <taxon>Candidatus Moduliflexota</taxon>
        <taxon>Candidatus Vecturitrichia</taxon>
        <taxon>Candidatus Vecturitrichales</taxon>
        <taxon>Candidatus Vecturitrichaceae</taxon>
        <taxon>Candidatus Vecturithrix</taxon>
    </lineage>
</organism>
<dbReference type="STRING" id="1499967.U27_05284"/>
<dbReference type="AlphaFoldDB" id="A0A081C155"/>
<evidence type="ECO:0008006" key="3">
    <source>
        <dbReference type="Google" id="ProtNLM"/>
    </source>
</evidence>
<dbReference type="Pfam" id="PF11848">
    <property type="entry name" value="DUF3368"/>
    <property type="match status" value="1"/>
</dbReference>
<accession>A0A081C155</accession>
<evidence type="ECO:0000313" key="1">
    <source>
        <dbReference type="EMBL" id="GAK58310.1"/>
    </source>
</evidence>
<dbReference type="HOGENOM" id="CLU_115769_0_2_0"/>
<gene>
    <name evidence="1" type="ORF">U27_05284</name>
</gene>
<dbReference type="EMBL" id="DF820467">
    <property type="protein sequence ID" value="GAK58310.1"/>
    <property type="molecule type" value="Genomic_DNA"/>
</dbReference>
<name>A0A081C155_VECG1</name>
<sequence length="163" mass="17706">MTAFRVVVDSSCIIGLTHIGLFDRLPDIFQDVSIPECVYHEVVVNGKGRPGADETAKAVHAGWLVQRSVQDKLAVDALLANLSRGEAEVIILAKELACDYALIDEKIARNIAALLGVKTTGVLGVMNMAILAGIPVQKKCALDTLRRVGFRISEHLYQDLLKL</sequence>
<dbReference type="eggNOG" id="COG2405">
    <property type="taxonomic scope" value="Bacteria"/>
</dbReference>
<dbReference type="PANTHER" id="PTHR39550">
    <property type="entry name" value="SLL0658 PROTEIN"/>
    <property type="match status" value="1"/>
</dbReference>
<reference evidence="1 2" key="1">
    <citation type="journal article" date="2015" name="PeerJ">
        <title>First genomic representation of candidate bacterial phylum KSB3 points to enhanced environmental sensing as a trigger of wastewater bulking.</title>
        <authorList>
            <person name="Sekiguchi Y."/>
            <person name="Ohashi A."/>
            <person name="Parks D.H."/>
            <person name="Yamauchi T."/>
            <person name="Tyson G.W."/>
            <person name="Hugenholtz P."/>
        </authorList>
    </citation>
    <scope>NUCLEOTIDE SEQUENCE [LARGE SCALE GENOMIC DNA]</scope>
</reference>